<evidence type="ECO:0000256" key="1">
    <source>
        <dbReference type="SAM" id="MobiDB-lite"/>
    </source>
</evidence>
<feature type="compositionally biased region" description="Low complexity" evidence="1">
    <location>
        <begin position="21"/>
        <end position="31"/>
    </location>
</feature>
<feature type="compositionally biased region" description="Basic and acidic residues" evidence="1">
    <location>
        <begin position="53"/>
        <end position="77"/>
    </location>
</feature>
<comment type="caution">
    <text evidence="2">The sequence shown here is derived from an EMBL/GenBank/DDBJ whole genome shotgun (WGS) entry which is preliminary data.</text>
</comment>
<evidence type="ECO:0000313" key="2">
    <source>
        <dbReference type="EMBL" id="CAE8655100.1"/>
    </source>
</evidence>
<accession>A0A813IPE2</accession>
<dbReference type="EMBL" id="CAJNNW010013154">
    <property type="protein sequence ID" value="CAE8655100.1"/>
    <property type="molecule type" value="Genomic_DNA"/>
</dbReference>
<proteinExistence type="predicted"/>
<gene>
    <name evidence="2" type="ORF">PGLA2088_LOCUS11406</name>
</gene>
<name>A0A813IPE2_POLGL</name>
<dbReference type="Proteomes" id="UP000626109">
    <property type="component" value="Unassembled WGS sequence"/>
</dbReference>
<evidence type="ECO:0000313" key="3">
    <source>
        <dbReference type="Proteomes" id="UP000626109"/>
    </source>
</evidence>
<feature type="non-terminal residue" evidence="2">
    <location>
        <position position="1"/>
    </location>
</feature>
<reference evidence="2" key="1">
    <citation type="submission" date="2021-02" db="EMBL/GenBank/DDBJ databases">
        <authorList>
            <person name="Dougan E. K."/>
            <person name="Rhodes N."/>
            <person name="Thang M."/>
            <person name="Chan C."/>
        </authorList>
    </citation>
    <scope>NUCLEOTIDE SEQUENCE</scope>
</reference>
<sequence>NLGAGCRTLPSLHNRKDDSRNNNSRNNNNSNGKDDSRNNYSRNNNNNSNSNDGCRDILRALHDSQAEEGEQAHDNPEAARNTRHACGQQRL</sequence>
<feature type="region of interest" description="Disordered" evidence="1">
    <location>
        <begin position="1"/>
        <end position="91"/>
    </location>
</feature>
<organism evidence="2 3">
    <name type="scientific">Polarella glacialis</name>
    <name type="common">Dinoflagellate</name>
    <dbReference type="NCBI Taxonomy" id="89957"/>
    <lineage>
        <taxon>Eukaryota</taxon>
        <taxon>Sar</taxon>
        <taxon>Alveolata</taxon>
        <taxon>Dinophyceae</taxon>
        <taxon>Suessiales</taxon>
        <taxon>Suessiaceae</taxon>
        <taxon>Polarella</taxon>
    </lineage>
</organism>
<feature type="compositionally biased region" description="Low complexity" evidence="1">
    <location>
        <begin position="38"/>
        <end position="51"/>
    </location>
</feature>
<dbReference type="AlphaFoldDB" id="A0A813IPE2"/>
<protein>
    <submittedName>
        <fullName evidence="2">Uncharacterized protein</fullName>
    </submittedName>
</protein>